<comment type="caution">
    <text evidence="3">The sequence shown here is derived from an EMBL/GenBank/DDBJ whole genome shotgun (WGS) entry which is preliminary data.</text>
</comment>
<evidence type="ECO:0000313" key="4">
    <source>
        <dbReference type="Proteomes" id="UP000823749"/>
    </source>
</evidence>
<evidence type="ECO:0000313" key="3">
    <source>
        <dbReference type="EMBL" id="KAG5566579.1"/>
    </source>
</evidence>
<evidence type="ECO:0000256" key="2">
    <source>
        <dbReference type="SAM" id="SignalP"/>
    </source>
</evidence>
<sequence length="136" mass="15367">MHTFEKLVHLFYLLLLTLTFFPSSIAYPKDLSTLRYNRVYRNSSVVEKLGEGYELGTRISYDVPDHVPNICDECQKPNGNCGVGLRCICHPRECSNCGFNRKCAEPLEIKHLQEVDSVPQGSPDTTALDDQKQAAF</sequence>
<keyword evidence="4" id="KW-1185">Reference proteome</keyword>
<organism evidence="3 4">
    <name type="scientific">Rhododendron griersonianum</name>
    <dbReference type="NCBI Taxonomy" id="479676"/>
    <lineage>
        <taxon>Eukaryota</taxon>
        <taxon>Viridiplantae</taxon>
        <taxon>Streptophyta</taxon>
        <taxon>Embryophyta</taxon>
        <taxon>Tracheophyta</taxon>
        <taxon>Spermatophyta</taxon>
        <taxon>Magnoliopsida</taxon>
        <taxon>eudicotyledons</taxon>
        <taxon>Gunneridae</taxon>
        <taxon>Pentapetalae</taxon>
        <taxon>asterids</taxon>
        <taxon>Ericales</taxon>
        <taxon>Ericaceae</taxon>
        <taxon>Ericoideae</taxon>
        <taxon>Rhodoreae</taxon>
        <taxon>Rhododendron</taxon>
    </lineage>
</organism>
<keyword evidence="2" id="KW-0732">Signal</keyword>
<reference evidence="3" key="1">
    <citation type="submission" date="2020-08" db="EMBL/GenBank/DDBJ databases">
        <title>Plant Genome Project.</title>
        <authorList>
            <person name="Zhang R.-G."/>
        </authorList>
    </citation>
    <scope>NUCLEOTIDE SEQUENCE</scope>
    <source>
        <strain evidence="3">WSP0</strain>
        <tissue evidence="3">Leaf</tissue>
    </source>
</reference>
<feature type="chain" id="PRO_5043361103" evidence="2">
    <location>
        <begin position="27"/>
        <end position="136"/>
    </location>
</feature>
<gene>
    <name evidence="3" type="ORF">RHGRI_002210</name>
</gene>
<dbReference type="Proteomes" id="UP000823749">
    <property type="component" value="Chromosome 1"/>
</dbReference>
<evidence type="ECO:0000256" key="1">
    <source>
        <dbReference type="SAM" id="MobiDB-lite"/>
    </source>
</evidence>
<proteinExistence type="predicted"/>
<feature type="region of interest" description="Disordered" evidence="1">
    <location>
        <begin position="117"/>
        <end position="136"/>
    </location>
</feature>
<dbReference type="EMBL" id="JACTNZ010000001">
    <property type="protein sequence ID" value="KAG5566579.1"/>
    <property type="molecule type" value="Genomic_DNA"/>
</dbReference>
<accession>A0AAV6LQC5</accession>
<dbReference type="AlphaFoldDB" id="A0AAV6LQC5"/>
<protein>
    <submittedName>
        <fullName evidence="3">Uncharacterized protein</fullName>
    </submittedName>
</protein>
<name>A0AAV6LQC5_9ERIC</name>
<feature type="signal peptide" evidence="2">
    <location>
        <begin position="1"/>
        <end position="26"/>
    </location>
</feature>